<comment type="caution">
    <text evidence="1">The sequence shown here is derived from an EMBL/GenBank/DDBJ whole genome shotgun (WGS) entry which is preliminary data.</text>
</comment>
<sequence>MRTTLDIDDTVLATAKQLARARGHTIGMVISELAQRALESNRQARRAYRQFPVLDVPADAAALRVECVEAIVANEGLPPRR</sequence>
<dbReference type="EMBL" id="JBHSDU010000015">
    <property type="protein sequence ID" value="MFC4313362.1"/>
    <property type="molecule type" value="Genomic_DNA"/>
</dbReference>
<accession>A0ABV8T291</accession>
<gene>
    <name evidence="1" type="ORF">ACFPN2_30075</name>
</gene>
<organism evidence="1 2">
    <name type="scientific">Steroidobacter flavus</name>
    <dbReference type="NCBI Taxonomy" id="1842136"/>
    <lineage>
        <taxon>Bacteria</taxon>
        <taxon>Pseudomonadati</taxon>
        <taxon>Pseudomonadota</taxon>
        <taxon>Gammaproteobacteria</taxon>
        <taxon>Steroidobacterales</taxon>
        <taxon>Steroidobacteraceae</taxon>
        <taxon>Steroidobacter</taxon>
    </lineage>
</organism>
<dbReference type="RefSeq" id="WP_380603611.1">
    <property type="nucleotide sequence ID" value="NZ_JBHSDU010000015.1"/>
</dbReference>
<protein>
    <submittedName>
        <fullName evidence="1">Antitoxin</fullName>
    </submittedName>
</protein>
<reference evidence="2" key="1">
    <citation type="journal article" date="2019" name="Int. J. Syst. Evol. Microbiol.">
        <title>The Global Catalogue of Microorganisms (GCM) 10K type strain sequencing project: providing services to taxonomists for standard genome sequencing and annotation.</title>
        <authorList>
            <consortium name="The Broad Institute Genomics Platform"/>
            <consortium name="The Broad Institute Genome Sequencing Center for Infectious Disease"/>
            <person name="Wu L."/>
            <person name="Ma J."/>
        </authorList>
    </citation>
    <scope>NUCLEOTIDE SEQUENCE [LARGE SCALE GENOMIC DNA]</scope>
    <source>
        <strain evidence="2">CGMCC 1.10759</strain>
    </source>
</reference>
<dbReference type="Proteomes" id="UP001595904">
    <property type="component" value="Unassembled WGS sequence"/>
</dbReference>
<evidence type="ECO:0000313" key="1">
    <source>
        <dbReference type="EMBL" id="MFC4313362.1"/>
    </source>
</evidence>
<evidence type="ECO:0000313" key="2">
    <source>
        <dbReference type="Proteomes" id="UP001595904"/>
    </source>
</evidence>
<name>A0ABV8T291_9GAMM</name>
<keyword evidence="2" id="KW-1185">Reference proteome</keyword>
<proteinExistence type="predicted"/>